<protein>
    <submittedName>
        <fullName evidence="3">Unnamed protein product</fullName>
    </submittedName>
</protein>
<keyword evidence="1" id="KW-0175">Coiled coil</keyword>
<keyword evidence="4" id="KW-1185">Reference proteome</keyword>
<dbReference type="Proteomes" id="UP001165121">
    <property type="component" value="Unassembled WGS sequence"/>
</dbReference>
<feature type="region of interest" description="Disordered" evidence="2">
    <location>
        <begin position="487"/>
        <end position="520"/>
    </location>
</feature>
<organism evidence="3 4">
    <name type="scientific">Phytophthora fragariaefolia</name>
    <dbReference type="NCBI Taxonomy" id="1490495"/>
    <lineage>
        <taxon>Eukaryota</taxon>
        <taxon>Sar</taxon>
        <taxon>Stramenopiles</taxon>
        <taxon>Oomycota</taxon>
        <taxon>Peronosporomycetes</taxon>
        <taxon>Peronosporales</taxon>
        <taxon>Peronosporaceae</taxon>
        <taxon>Phytophthora</taxon>
    </lineage>
</organism>
<gene>
    <name evidence="3" type="ORF">Pfra01_002361300</name>
</gene>
<proteinExistence type="predicted"/>
<dbReference type="AlphaFoldDB" id="A0A9W7D2Q0"/>
<name>A0A9W7D2Q0_9STRA</name>
<feature type="region of interest" description="Disordered" evidence="2">
    <location>
        <begin position="1"/>
        <end position="26"/>
    </location>
</feature>
<feature type="compositionally biased region" description="Low complexity" evidence="2">
    <location>
        <begin position="13"/>
        <end position="22"/>
    </location>
</feature>
<feature type="coiled-coil region" evidence="1">
    <location>
        <begin position="277"/>
        <end position="357"/>
    </location>
</feature>
<evidence type="ECO:0000256" key="2">
    <source>
        <dbReference type="SAM" id="MobiDB-lite"/>
    </source>
</evidence>
<feature type="coiled-coil region" evidence="1">
    <location>
        <begin position="115"/>
        <end position="234"/>
    </location>
</feature>
<evidence type="ECO:0000256" key="1">
    <source>
        <dbReference type="SAM" id="Coils"/>
    </source>
</evidence>
<feature type="coiled-coil region" evidence="1">
    <location>
        <begin position="447"/>
        <end position="474"/>
    </location>
</feature>
<evidence type="ECO:0000313" key="4">
    <source>
        <dbReference type="Proteomes" id="UP001165121"/>
    </source>
</evidence>
<reference evidence="3" key="1">
    <citation type="submission" date="2023-04" db="EMBL/GenBank/DDBJ databases">
        <title>Phytophthora fragariaefolia NBRC 109709.</title>
        <authorList>
            <person name="Ichikawa N."/>
            <person name="Sato H."/>
            <person name="Tonouchi N."/>
        </authorList>
    </citation>
    <scope>NUCLEOTIDE SEQUENCE</scope>
    <source>
        <strain evidence="3">NBRC 109709</strain>
    </source>
</reference>
<dbReference type="OrthoDB" id="166335at2759"/>
<sequence>MADDQRGAGAGAGLRSQQQQAERAARELMDAKIEAAHLRERLRLRVGGDATAAELEAEAFALQTALGEAQHALRAREAALQALDARYQKAMGGLLRLDEAWKRSRAQADAAQHAQHAAERRAEAADAARRALEQQLQAAGAREAALTARVDALADEKRRAEQQRDARAQEAKDAEMQARELRAQLETTRQNWEAQMKQQEGATREDVRRLQEQLQRAQEDAAALRGEAHARQEEAAKVDAELRATKEADAACKQRLVKLTEDHATLRVHLESAKLVAVESTQRAIQAETENEELRKELEEREEALTEKEQAARALEEELLRKQNTMEDELMKKKRAVEEAVQRLTKESEEVLQAQEETWSCREKALQEEANKVREQLECTKAFHVELAQLLRIKQDDGTSEDQLESVEPAMLKALVVQEINKRDVLSSTLQQTKVKLVTTKRQLGAQKQLEADNAKLRAEYEKAKLAMERMATRKAKSFASTVSMPIRSAGHDSVGRSSSSETSVGKENRPGKNAALAPIVKRKLEIDKAEASDVRTTPRKAQRAKHVYVASRYLSSASKR</sequence>
<evidence type="ECO:0000313" key="3">
    <source>
        <dbReference type="EMBL" id="GMF55897.1"/>
    </source>
</evidence>
<accession>A0A9W7D2Q0</accession>
<comment type="caution">
    <text evidence="3">The sequence shown here is derived from an EMBL/GenBank/DDBJ whole genome shotgun (WGS) entry which is preliminary data.</text>
</comment>
<dbReference type="EMBL" id="BSXT01003870">
    <property type="protein sequence ID" value="GMF55897.1"/>
    <property type="molecule type" value="Genomic_DNA"/>
</dbReference>